<reference evidence="1 2" key="2">
    <citation type="journal article" date="2022" name="Mol. Ecol. Resour.">
        <title>The genomes of chicory, endive, great burdock and yacon provide insights into Asteraceae paleo-polyploidization history and plant inulin production.</title>
        <authorList>
            <person name="Fan W."/>
            <person name="Wang S."/>
            <person name="Wang H."/>
            <person name="Wang A."/>
            <person name="Jiang F."/>
            <person name="Liu H."/>
            <person name="Zhao H."/>
            <person name="Xu D."/>
            <person name="Zhang Y."/>
        </authorList>
    </citation>
    <scope>NUCLEOTIDE SEQUENCE [LARGE SCALE GENOMIC DNA]</scope>
    <source>
        <strain evidence="2">cv. Yunnan</strain>
        <tissue evidence="1">Leaves</tissue>
    </source>
</reference>
<dbReference type="EMBL" id="CM042018">
    <property type="protein sequence ID" value="KAI3827975.1"/>
    <property type="molecule type" value="Genomic_DNA"/>
</dbReference>
<dbReference type="Proteomes" id="UP001056120">
    <property type="component" value="Linkage Group LG01"/>
</dbReference>
<evidence type="ECO:0000313" key="2">
    <source>
        <dbReference type="Proteomes" id="UP001056120"/>
    </source>
</evidence>
<gene>
    <name evidence="1" type="ORF">L1987_02064</name>
</gene>
<sequence>MKKTSSSGDMKGVTNGGVAPEDDSADSGGPANHYDGTRSRGRLRSPSRTRRRCPGVPARSTFSDELWPVFHLRITAMTMDQEGYSTPSSPASLLPTENAVPTNSECFNEYTLEIKEKKEIKKKRKTDKA</sequence>
<comment type="caution">
    <text evidence="1">The sequence shown here is derived from an EMBL/GenBank/DDBJ whole genome shotgun (WGS) entry which is preliminary data.</text>
</comment>
<name>A0ACB9K705_9ASTR</name>
<proteinExistence type="predicted"/>
<keyword evidence="2" id="KW-1185">Reference proteome</keyword>
<evidence type="ECO:0000313" key="1">
    <source>
        <dbReference type="EMBL" id="KAI3827975.1"/>
    </source>
</evidence>
<reference evidence="2" key="1">
    <citation type="journal article" date="2022" name="Mol. Ecol. Resour.">
        <title>The genomes of chicory, endive, great burdock and yacon provide insights into Asteraceae palaeo-polyploidization history and plant inulin production.</title>
        <authorList>
            <person name="Fan W."/>
            <person name="Wang S."/>
            <person name="Wang H."/>
            <person name="Wang A."/>
            <person name="Jiang F."/>
            <person name="Liu H."/>
            <person name="Zhao H."/>
            <person name="Xu D."/>
            <person name="Zhang Y."/>
        </authorList>
    </citation>
    <scope>NUCLEOTIDE SEQUENCE [LARGE SCALE GENOMIC DNA]</scope>
    <source>
        <strain evidence="2">cv. Yunnan</strain>
    </source>
</reference>
<protein>
    <submittedName>
        <fullName evidence="1">Uncharacterized protein</fullName>
    </submittedName>
</protein>
<organism evidence="1 2">
    <name type="scientific">Smallanthus sonchifolius</name>
    <dbReference type="NCBI Taxonomy" id="185202"/>
    <lineage>
        <taxon>Eukaryota</taxon>
        <taxon>Viridiplantae</taxon>
        <taxon>Streptophyta</taxon>
        <taxon>Embryophyta</taxon>
        <taxon>Tracheophyta</taxon>
        <taxon>Spermatophyta</taxon>
        <taxon>Magnoliopsida</taxon>
        <taxon>eudicotyledons</taxon>
        <taxon>Gunneridae</taxon>
        <taxon>Pentapetalae</taxon>
        <taxon>asterids</taxon>
        <taxon>campanulids</taxon>
        <taxon>Asterales</taxon>
        <taxon>Asteraceae</taxon>
        <taxon>Asteroideae</taxon>
        <taxon>Heliantheae alliance</taxon>
        <taxon>Millerieae</taxon>
        <taxon>Smallanthus</taxon>
    </lineage>
</organism>
<accession>A0ACB9K705</accession>